<accession>A0AAW2IBH1</accession>
<dbReference type="EMBL" id="JARGDH010000001">
    <property type="protein sequence ID" value="KAL0279554.1"/>
    <property type="molecule type" value="Genomic_DNA"/>
</dbReference>
<sequence>MPEGGHSRTDTWQTDSAIENRNMERVFVHGEAPGTCRGGPPQVPLYNNIIISILHICTYLPLHTRKCTLQFKLN</sequence>
<evidence type="ECO:0000313" key="1">
    <source>
        <dbReference type="EMBL" id="KAL0279554.1"/>
    </source>
</evidence>
<proteinExistence type="predicted"/>
<dbReference type="AlphaFoldDB" id="A0AAW2IBH1"/>
<organism evidence="1">
    <name type="scientific">Menopon gallinae</name>
    <name type="common">poultry shaft louse</name>
    <dbReference type="NCBI Taxonomy" id="328185"/>
    <lineage>
        <taxon>Eukaryota</taxon>
        <taxon>Metazoa</taxon>
        <taxon>Ecdysozoa</taxon>
        <taxon>Arthropoda</taxon>
        <taxon>Hexapoda</taxon>
        <taxon>Insecta</taxon>
        <taxon>Pterygota</taxon>
        <taxon>Neoptera</taxon>
        <taxon>Paraneoptera</taxon>
        <taxon>Psocodea</taxon>
        <taxon>Troctomorpha</taxon>
        <taxon>Phthiraptera</taxon>
        <taxon>Amblycera</taxon>
        <taxon>Menoponidae</taxon>
        <taxon>Menopon</taxon>
    </lineage>
</organism>
<reference evidence="1" key="1">
    <citation type="journal article" date="2024" name="Gigascience">
        <title>Chromosome-level genome of the poultry shaft louse Menopon gallinae provides insight into the host-switching and adaptive evolution of parasitic lice.</title>
        <authorList>
            <person name="Xu Y."/>
            <person name="Ma L."/>
            <person name="Liu S."/>
            <person name="Liang Y."/>
            <person name="Liu Q."/>
            <person name="He Z."/>
            <person name="Tian L."/>
            <person name="Duan Y."/>
            <person name="Cai W."/>
            <person name="Li H."/>
            <person name="Song F."/>
        </authorList>
    </citation>
    <scope>NUCLEOTIDE SEQUENCE</scope>
    <source>
        <strain evidence="1">Cailab_2023a</strain>
    </source>
</reference>
<protein>
    <submittedName>
        <fullName evidence="1">Uncharacterized protein</fullName>
    </submittedName>
</protein>
<gene>
    <name evidence="1" type="ORF">PYX00_001082</name>
</gene>
<comment type="caution">
    <text evidence="1">The sequence shown here is derived from an EMBL/GenBank/DDBJ whole genome shotgun (WGS) entry which is preliminary data.</text>
</comment>
<name>A0AAW2IBH1_9NEOP</name>